<evidence type="ECO:0000313" key="2">
    <source>
        <dbReference type="EMBL" id="GEO98602.1"/>
    </source>
</evidence>
<dbReference type="EMBL" id="BJZT01000008">
    <property type="protein sequence ID" value="GEO98602.1"/>
    <property type="molecule type" value="Genomic_DNA"/>
</dbReference>
<feature type="chain" id="PRO_5021914855" description="DUF3016 domain-containing protein" evidence="1">
    <location>
        <begin position="22"/>
        <end position="166"/>
    </location>
</feature>
<evidence type="ECO:0000313" key="3">
    <source>
        <dbReference type="Proteomes" id="UP000321258"/>
    </source>
</evidence>
<comment type="caution">
    <text evidence="2">The sequence shown here is derived from an EMBL/GenBank/DDBJ whole genome shotgun (WGS) entry which is preliminary data.</text>
</comment>
<accession>A0A512ILT9</accession>
<feature type="signal peptide" evidence="1">
    <location>
        <begin position="1"/>
        <end position="21"/>
    </location>
</feature>
<name>A0A512ILT9_9HYPH</name>
<dbReference type="AlphaFoldDB" id="A0A512ILT9"/>
<dbReference type="InterPro" id="IPR021557">
    <property type="entry name" value="DUF3016"/>
</dbReference>
<dbReference type="Pfam" id="PF11454">
    <property type="entry name" value="DUF3016"/>
    <property type="match status" value="1"/>
</dbReference>
<gene>
    <name evidence="2" type="ORF">MHA02_09900</name>
</gene>
<evidence type="ECO:0000256" key="1">
    <source>
        <dbReference type="SAM" id="SignalP"/>
    </source>
</evidence>
<dbReference type="OrthoDB" id="7375703at2"/>
<dbReference type="RefSeq" id="WP_147077162.1">
    <property type="nucleotide sequence ID" value="NZ_BJZT01000008.1"/>
</dbReference>
<evidence type="ECO:0008006" key="4">
    <source>
        <dbReference type="Google" id="ProtNLM"/>
    </source>
</evidence>
<proteinExistence type="predicted"/>
<keyword evidence="1" id="KW-0732">Signal</keyword>
<dbReference type="Proteomes" id="UP000321258">
    <property type="component" value="Unassembled WGS sequence"/>
</dbReference>
<organism evidence="2 3">
    <name type="scientific">Methylobacterium haplocladii</name>
    <dbReference type="NCBI Taxonomy" id="1176176"/>
    <lineage>
        <taxon>Bacteria</taxon>
        <taxon>Pseudomonadati</taxon>
        <taxon>Pseudomonadota</taxon>
        <taxon>Alphaproteobacteria</taxon>
        <taxon>Hyphomicrobiales</taxon>
        <taxon>Methylobacteriaceae</taxon>
        <taxon>Methylobacterium</taxon>
    </lineage>
</organism>
<sequence length="166" mass="18503">MKALRAIILVTALLSPVPAAAQVSVTFVEPERYTDAESHFGSGYTLRVTLAEIRRLFTELGDRALRPGESLSITALDIDLAGYERPGAVGPDSLRIVSDVGPPRLRLRYTLKERDRTVLAADETVTDIDFLSRYARSLGGASFAHERELIRDWLQTRIAQRQPPRE</sequence>
<keyword evidence="3" id="KW-1185">Reference proteome</keyword>
<protein>
    <recommendedName>
        <fullName evidence="4">DUF3016 domain-containing protein</fullName>
    </recommendedName>
</protein>
<reference evidence="2 3" key="1">
    <citation type="submission" date="2019-07" db="EMBL/GenBank/DDBJ databases">
        <title>Whole genome shotgun sequence of Methylobacterium haplocladii NBRC 107714.</title>
        <authorList>
            <person name="Hosoyama A."/>
            <person name="Uohara A."/>
            <person name="Ohji S."/>
            <person name="Ichikawa N."/>
        </authorList>
    </citation>
    <scope>NUCLEOTIDE SEQUENCE [LARGE SCALE GENOMIC DNA]</scope>
    <source>
        <strain evidence="2 3">NBRC 107714</strain>
    </source>
</reference>